<dbReference type="InterPro" id="IPR036937">
    <property type="entry name" value="Adhesion_dom_fimbrial_sf"/>
</dbReference>
<evidence type="ECO:0000259" key="2">
    <source>
        <dbReference type="Pfam" id="PF00419"/>
    </source>
</evidence>
<dbReference type="RefSeq" id="WP_016809925.1">
    <property type="nucleotide sequence ID" value="NZ_CABGTQ010000008.1"/>
</dbReference>
<sequence>MKKNILNITALSLGSMLSIGAYAIDTTITINGKVTAAPCTISNGGTQTVTMPDVSAANMVTAGQTGNWQSFDVKLTDCPAGVNSVTATFSGTPTDNDKYANTIGDNYADNVAVQVQSRSDSTENLGNGKTMTVVIDDSHEASFTLQARPYSLGNTTVGDIRAIMMMDFTYN</sequence>
<feature type="domain" description="Fimbrial-type adhesion" evidence="2">
    <location>
        <begin position="28"/>
        <end position="170"/>
    </location>
</feature>
<dbReference type="GO" id="GO:0009289">
    <property type="term" value="C:pilus"/>
    <property type="evidence" value="ECO:0007669"/>
    <property type="project" value="InterPro"/>
</dbReference>
<dbReference type="InterPro" id="IPR005430">
    <property type="entry name" value="P_pili_tip_PapF"/>
</dbReference>
<evidence type="ECO:0000313" key="4">
    <source>
        <dbReference type="Proteomes" id="UP000673434"/>
    </source>
</evidence>
<proteinExistence type="predicted"/>
<keyword evidence="4" id="KW-1185">Reference proteome</keyword>
<accession>A0AAP2BQ63</accession>
<dbReference type="InterPro" id="IPR050263">
    <property type="entry name" value="Bact_Fimbrial_Adh_Pro"/>
</dbReference>
<feature type="chain" id="PRO_5042877019" evidence="1">
    <location>
        <begin position="24"/>
        <end position="171"/>
    </location>
</feature>
<evidence type="ECO:0000256" key="1">
    <source>
        <dbReference type="SAM" id="SignalP"/>
    </source>
</evidence>
<gene>
    <name evidence="3" type="ORF">J7S78_30825</name>
</gene>
<dbReference type="EMBL" id="JAGKON010000054">
    <property type="protein sequence ID" value="MBQ0604187.1"/>
    <property type="molecule type" value="Genomic_DNA"/>
</dbReference>
<evidence type="ECO:0000313" key="3">
    <source>
        <dbReference type="EMBL" id="MBQ0604187.1"/>
    </source>
</evidence>
<dbReference type="SUPFAM" id="SSF49401">
    <property type="entry name" value="Bacterial adhesins"/>
    <property type="match status" value="1"/>
</dbReference>
<dbReference type="Gene3D" id="2.60.40.1090">
    <property type="entry name" value="Fimbrial-type adhesion domain"/>
    <property type="match status" value="1"/>
</dbReference>
<dbReference type="PRINTS" id="PR01613">
    <property type="entry name" value="FIMBRIALPAPF"/>
</dbReference>
<dbReference type="PANTHER" id="PTHR33420:SF27">
    <property type="entry name" value="PROTEIN FIMG"/>
    <property type="match status" value="1"/>
</dbReference>
<keyword evidence="1" id="KW-0732">Signal</keyword>
<comment type="caution">
    <text evidence="3">The sequence shown here is derived from an EMBL/GenBank/DDBJ whole genome shotgun (WGS) entry which is preliminary data.</text>
</comment>
<dbReference type="PANTHER" id="PTHR33420">
    <property type="entry name" value="FIMBRIAL SUBUNIT ELFA-RELATED"/>
    <property type="match status" value="1"/>
</dbReference>
<dbReference type="Proteomes" id="UP000673434">
    <property type="component" value="Unassembled WGS sequence"/>
</dbReference>
<organism evidence="3 4">
    <name type="scientific">Klebsiella oxytoca</name>
    <dbReference type="NCBI Taxonomy" id="571"/>
    <lineage>
        <taxon>Bacteria</taxon>
        <taxon>Pseudomonadati</taxon>
        <taxon>Pseudomonadota</taxon>
        <taxon>Gammaproteobacteria</taxon>
        <taxon>Enterobacterales</taxon>
        <taxon>Enterobacteriaceae</taxon>
        <taxon>Klebsiella/Raoultella group</taxon>
        <taxon>Klebsiella</taxon>
    </lineage>
</organism>
<dbReference type="InterPro" id="IPR000259">
    <property type="entry name" value="Adhesion_dom_fimbrial"/>
</dbReference>
<protein>
    <submittedName>
        <fullName evidence="3">Fimbrial protein</fullName>
    </submittedName>
</protein>
<feature type="signal peptide" evidence="1">
    <location>
        <begin position="1"/>
        <end position="23"/>
    </location>
</feature>
<reference evidence="3 4" key="1">
    <citation type="submission" date="2021-03" db="EMBL/GenBank/DDBJ databases">
        <authorList>
            <person name="Stanton E."/>
        </authorList>
    </citation>
    <scope>NUCLEOTIDE SEQUENCE [LARGE SCALE GENOMIC DNA]</scope>
    <source>
        <strain evidence="3 4">2020EL-00037</strain>
    </source>
</reference>
<dbReference type="InterPro" id="IPR008966">
    <property type="entry name" value="Adhesion_dom_sf"/>
</dbReference>
<name>A0AAP2BQ63_KLEOX</name>
<dbReference type="AlphaFoldDB" id="A0AAP2BQ63"/>
<dbReference type="GO" id="GO:0043709">
    <property type="term" value="P:cell adhesion involved in single-species biofilm formation"/>
    <property type="evidence" value="ECO:0007669"/>
    <property type="project" value="TreeGrafter"/>
</dbReference>
<dbReference type="Pfam" id="PF00419">
    <property type="entry name" value="Fimbrial"/>
    <property type="match status" value="1"/>
</dbReference>